<keyword evidence="3" id="KW-1185">Reference proteome</keyword>
<dbReference type="PROSITE" id="PS51318">
    <property type="entry name" value="TAT"/>
    <property type="match status" value="1"/>
</dbReference>
<organism evidence="2 3">
    <name type="scientific">Halomicrobium zhouii</name>
    <dbReference type="NCBI Taxonomy" id="767519"/>
    <lineage>
        <taxon>Archaea</taxon>
        <taxon>Methanobacteriati</taxon>
        <taxon>Methanobacteriota</taxon>
        <taxon>Stenosarchaea group</taxon>
        <taxon>Halobacteria</taxon>
        <taxon>Halobacteriales</taxon>
        <taxon>Haloarculaceae</taxon>
        <taxon>Halomicrobium</taxon>
    </lineage>
</organism>
<protein>
    <recommendedName>
        <fullName evidence="4">VCBS repeat-containing protein</fullName>
    </recommendedName>
</protein>
<feature type="compositionally biased region" description="Basic and acidic residues" evidence="1">
    <location>
        <begin position="1"/>
        <end position="16"/>
    </location>
</feature>
<feature type="region of interest" description="Disordered" evidence="1">
    <location>
        <begin position="78"/>
        <end position="114"/>
    </location>
</feature>
<name>A0A1I6M4S8_9EURY</name>
<feature type="region of interest" description="Disordered" evidence="1">
    <location>
        <begin position="1"/>
        <end position="22"/>
    </location>
</feature>
<evidence type="ECO:0008006" key="4">
    <source>
        <dbReference type="Google" id="ProtNLM"/>
    </source>
</evidence>
<evidence type="ECO:0000256" key="1">
    <source>
        <dbReference type="SAM" id="MobiDB-lite"/>
    </source>
</evidence>
<dbReference type="InterPro" id="IPR006311">
    <property type="entry name" value="TAT_signal"/>
</dbReference>
<dbReference type="EMBL" id="FOZK01000004">
    <property type="protein sequence ID" value="SFS10542.1"/>
    <property type="molecule type" value="Genomic_DNA"/>
</dbReference>
<evidence type="ECO:0000313" key="2">
    <source>
        <dbReference type="EMBL" id="SFS10542.1"/>
    </source>
</evidence>
<dbReference type="RefSeq" id="WP_089818558.1">
    <property type="nucleotide sequence ID" value="NZ_FOZK01000004.1"/>
</dbReference>
<dbReference type="Proteomes" id="UP000199062">
    <property type="component" value="Unassembled WGS sequence"/>
</dbReference>
<proteinExistence type="predicted"/>
<evidence type="ECO:0000313" key="3">
    <source>
        <dbReference type="Proteomes" id="UP000199062"/>
    </source>
</evidence>
<gene>
    <name evidence="2" type="ORF">SAMN05216559_3754</name>
</gene>
<feature type="compositionally biased region" description="Basic and acidic residues" evidence="1">
    <location>
        <begin position="168"/>
        <end position="178"/>
    </location>
</feature>
<dbReference type="OrthoDB" id="201781at2157"/>
<dbReference type="AlphaFoldDB" id="A0A1I6M4S8"/>
<sequence length="178" mass="18986">MKSERGGEREEGESNSKHRRDVLRLGAGAAAAAVAVPALSGQAAAHYPDELSVDVKPHSDENRIAQQGHGFVPVAVGQTDEFDPTSEPVRYRFGAPDVVSDGGGARPVHDGYPLDVDGDGREDLLLLFPTWHAGFDGDESEARLEWERDESGEHGLSGTDSVTVVGHPEWKRGGHGGE</sequence>
<accession>A0A1I6M4S8</accession>
<reference evidence="2 3" key="1">
    <citation type="submission" date="2016-10" db="EMBL/GenBank/DDBJ databases">
        <authorList>
            <person name="de Groot N.N."/>
        </authorList>
    </citation>
    <scope>NUCLEOTIDE SEQUENCE [LARGE SCALE GENOMIC DNA]</scope>
    <source>
        <strain evidence="2 3">CGMCC 1.10457</strain>
    </source>
</reference>
<feature type="region of interest" description="Disordered" evidence="1">
    <location>
        <begin position="146"/>
        <end position="178"/>
    </location>
</feature>